<evidence type="ECO:0008006" key="3">
    <source>
        <dbReference type="Google" id="ProtNLM"/>
    </source>
</evidence>
<dbReference type="AlphaFoldDB" id="X0SYJ6"/>
<keyword evidence="1" id="KW-0812">Transmembrane</keyword>
<gene>
    <name evidence="2" type="ORF">S01H1_28761</name>
</gene>
<feature type="non-terminal residue" evidence="2">
    <location>
        <position position="58"/>
    </location>
</feature>
<organism evidence="2">
    <name type="scientific">marine sediment metagenome</name>
    <dbReference type="NCBI Taxonomy" id="412755"/>
    <lineage>
        <taxon>unclassified sequences</taxon>
        <taxon>metagenomes</taxon>
        <taxon>ecological metagenomes</taxon>
    </lineage>
</organism>
<accession>X0SYJ6</accession>
<comment type="caution">
    <text evidence="2">The sequence shown here is derived from an EMBL/GenBank/DDBJ whole genome shotgun (WGS) entry which is preliminary data.</text>
</comment>
<name>X0SYJ6_9ZZZZ</name>
<keyword evidence="1" id="KW-1133">Transmembrane helix</keyword>
<evidence type="ECO:0000313" key="2">
    <source>
        <dbReference type="EMBL" id="GAF86293.1"/>
    </source>
</evidence>
<keyword evidence="1" id="KW-0472">Membrane</keyword>
<sequence>MTTEGFASAPQIRDWRTLRLLGIAVRELRSGLSGFRIFIACVALGVTVITGVGAVSEG</sequence>
<protein>
    <recommendedName>
        <fullName evidence="3">MacB-like periplasmic core domain-containing protein</fullName>
    </recommendedName>
</protein>
<feature type="transmembrane region" description="Helical" evidence="1">
    <location>
        <begin position="35"/>
        <end position="55"/>
    </location>
</feature>
<evidence type="ECO:0000256" key="1">
    <source>
        <dbReference type="SAM" id="Phobius"/>
    </source>
</evidence>
<proteinExistence type="predicted"/>
<dbReference type="EMBL" id="BARS01017599">
    <property type="protein sequence ID" value="GAF86293.1"/>
    <property type="molecule type" value="Genomic_DNA"/>
</dbReference>
<reference evidence="2" key="1">
    <citation type="journal article" date="2014" name="Front. Microbiol.">
        <title>High frequency of phylogenetically diverse reductive dehalogenase-homologous genes in deep subseafloor sedimentary metagenomes.</title>
        <authorList>
            <person name="Kawai M."/>
            <person name="Futagami T."/>
            <person name="Toyoda A."/>
            <person name="Takaki Y."/>
            <person name="Nishi S."/>
            <person name="Hori S."/>
            <person name="Arai W."/>
            <person name="Tsubouchi T."/>
            <person name="Morono Y."/>
            <person name="Uchiyama I."/>
            <person name="Ito T."/>
            <person name="Fujiyama A."/>
            <person name="Inagaki F."/>
            <person name="Takami H."/>
        </authorList>
    </citation>
    <scope>NUCLEOTIDE SEQUENCE</scope>
    <source>
        <strain evidence="2">Expedition CK06-06</strain>
    </source>
</reference>